<evidence type="ECO:0000256" key="4">
    <source>
        <dbReference type="ARBA" id="ARBA00022989"/>
    </source>
</evidence>
<dbReference type="EMBL" id="FODY01000010">
    <property type="protein sequence ID" value="SEP10136.1"/>
    <property type="molecule type" value="Genomic_DNA"/>
</dbReference>
<evidence type="ECO:0000256" key="3">
    <source>
        <dbReference type="ARBA" id="ARBA00022692"/>
    </source>
</evidence>
<keyword evidence="5 6" id="KW-0472">Membrane</keyword>
<dbReference type="PANTHER" id="PTHR12677">
    <property type="entry name" value="GOLGI APPARATUS MEMBRANE PROTEIN TVP38-RELATED"/>
    <property type="match status" value="1"/>
</dbReference>
<comment type="similarity">
    <text evidence="6">Belongs to the TVP38/TMEM64 family.</text>
</comment>
<feature type="transmembrane region" description="Helical" evidence="6">
    <location>
        <begin position="143"/>
        <end position="163"/>
    </location>
</feature>
<name>A0A1H8V416_9FIRM</name>
<keyword evidence="2 6" id="KW-1003">Cell membrane</keyword>
<sequence>MNKLWGWLLIFTGIGLLYLWQPEVFLHVYQLLRQGDILALTEYLRSFGGWSIAVILLLFVIMTFTIVFPFMLLSGAVGLIYGLFWGTLISWLGEVAGSVVMFVVVRYLFRQMVTLWIAQSRYLTKIDEYSATNGFKALLLARLLPLAPSGIITAIAAVSRLGFADFFWATFWGKLPPVVVKVILGHDLALAEDNMVRIAVIVGVIIVIYGTLWYKKRKRLQGSD</sequence>
<dbReference type="STRING" id="112903.SAMN04490178_11067"/>
<reference evidence="8 9" key="1">
    <citation type="submission" date="2016-10" db="EMBL/GenBank/DDBJ databases">
        <authorList>
            <person name="de Groot N.N."/>
        </authorList>
    </citation>
    <scope>NUCLEOTIDE SEQUENCE [LARGE SCALE GENOMIC DNA]</scope>
    <source>
        <strain evidence="8 9">DSM 13305</strain>
    </source>
</reference>
<dbReference type="InterPro" id="IPR032816">
    <property type="entry name" value="VTT_dom"/>
</dbReference>
<evidence type="ECO:0000256" key="2">
    <source>
        <dbReference type="ARBA" id="ARBA00022475"/>
    </source>
</evidence>
<evidence type="ECO:0000256" key="6">
    <source>
        <dbReference type="RuleBase" id="RU366058"/>
    </source>
</evidence>
<feature type="transmembrane region" description="Helical" evidence="6">
    <location>
        <begin position="195"/>
        <end position="214"/>
    </location>
</feature>
<dbReference type="OrthoDB" id="3034435at2"/>
<keyword evidence="3 6" id="KW-0812">Transmembrane</keyword>
<proteinExistence type="inferred from homology"/>
<feature type="transmembrane region" description="Helical" evidence="6">
    <location>
        <begin position="83"/>
        <end position="109"/>
    </location>
</feature>
<dbReference type="Pfam" id="PF09335">
    <property type="entry name" value="VTT_dom"/>
    <property type="match status" value="1"/>
</dbReference>
<dbReference type="GO" id="GO:0005886">
    <property type="term" value="C:plasma membrane"/>
    <property type="evidence" value="ECO:0007669"/>
    <property type="project" value="UniProtKB-SubCell"/>
</dbReference>
<feature type="transmembrane region" description="Helical" evidence="6">
    <location>
        <begin position="6"/>
        <end position="26"/>
    </location>
</feature>
<comment type="subcellular location">
    <subcellularLocation>
        <location evidence="1 6">Cell membrane</location>
        <topology evidence="1 6">Multi-pass membrane protein</topology>
    </subcellularLocation>
</comment>
<evidence type="ECO:0000259" key="7">
    <source>
        <dbReference type="Pfam" id="PF09335"/>
    </source>
</evidence>
<feature type="transmembrane region" description="Helical" evidence="6">
    <location>
        <begin position="47"/>
        <end position="71"/>
    </location>
</feature>
<evidence type="ECO:0000256" key="5">
    <source>
        <dbReference type="ARBA" id="ARBA00023136"/>
    </source>
</evidence>
<keyword evidence="4 6" id="KW-1133">Transmembrane helix</keyword>
<feature type="domain" description="VTT" evidence="7">
    <location>
        <begin position="68"/>
        <end position="186"/>
    </location>
</feature>
<organism evidence="8 9">
    <name type="scientific">Propionispora vibrioides</name>
    <dbReference type="NCBI Taxonomy" id="112903"/>
    <lineage>
        <taxon>Bacteria</taxon>
        <taxon>Bacillati</taxon>
        <taxon>Bacillota</taxon>
        <taxon>Negativicutes</taxon>
        <taxon>Selenomonadales</taxon>
        <taxon>Sporomusaceae</taxon>
        <taxon>Propionispora</taxon>
    </lineage>
</organism>
<accession>A0A1H8V416</accession>
<dbReference type="RefSeq" id="WP_091746492.1">
    <property type="nucleotide sequence ID" value="NZ_FODY01000010.1"/>
</dbReference>
<dbReference type="PANTHER" id="PTHR12677:SF59">
    <property type="entry name" value="GOLGI APPARATUS MEMBRANE PROTEIN TVP38-RELATED"/>
    <property type="match status" value="1"/>
</dbReference>
<protein>
    <recommendedName>
        <fullName evidence="6">TVP38/TMEM64 family membrane protein</fullName>
    </recommendedName>
</protein>
<keyword evidence="9" id="KW-1185">Reference proteome</keyword>
<dbReference type="InterPro" id="IPR015414">
    <property type="entry name" value="TMEM64"/>
</dbReference>
<evidence type="ECO:0000313" key="9">
    <source>
        <dbReference type="Proteomes" id="UP000198847"/>
    </source>
</evidence>
<evidence type="ECO:0000256" key="1">
    <source>
        <dbReference type="ARBA" id="ARBA00004651"/>
    </source>
</evidence>
<gene>
    <name evidence="8" type="ORF">SAMN04490178_11067</name>
</gene>
<dbReference type="Proteomes" id="UP000198847">
    <property type="component" value="Unassembled WGS sequence"/>
</dbReference>
<dbReference type="AlphaFoldDB" id="A0A1H8V416"/>
<evidence type="ECO:0000313" key="8">
    <source>
        <dbReference type="EMBL" id="SEP10136.1"/>
    </source>
</evidence>